<reference evidence="4" key="1">
    <citation type="submission" date="2020-04" db="EMBL/GenBank/DDBJ databases">
        <authorList>
            <person name="Zhang T."/>
        </authorList>
    </citation>
    <scope>NUCLEOTIDE SEQUENCE</scope>
    <source>
        <strain evidence="4">HKST-UBA02</strain>
    </source>
</reference>
<dbReference type="SUPFAM" id="SSF55073">
    <property type="entry name" value="Nucleotide cyclase"/>
    <property type="match status" value="1"/>
</dbReference>
<gene>
    <name evidence="4" type="ORF">KDA27_12770</name>
</gene>
<dbReference type="InterPro" id="IPR000253">
    <property type="entry name" value="FHA_dom"/>
</dbReference>
<dbReference type="Pfam" id="PF00211">
    <property type="entry name" value="Guanylate_cyc"/>
    <property type="match status" value="1"/>
</dbReference>
<dbReference type="AlphaFoldDB" id="A0A956NCJ3"/>
<reference evidence="4" key="2">
    <citation type="journal article" date="2021" name="Microbiome">
        <title>Successional dynamics and alternative stable states in a saline activated sludge microbial community over 9 years.</title>
        <authorList>
            <person name="Wang Y."/>
            <person name="Ye J."/>
            <person name="Ju F."/>
            <person name="Liu L."/>
            <person name="Boyd J.A."/>
            <person name="Deng Y."/>
            <person name="Parks D.H."/>
            <person name="Jiang X."/>
            <person name="Yin X."/>
            <person name="Woodcroft B.J."/>
            <person name="Tyson G.W."/>
            <person name="Hugenholtz P."/>
            <person name="Polz M.F."/>
            <person name="Zhang T."/>
        </authorList>
    </citation>
    <scope>NUCLEOTIDE SEQUENCE</scope>
    <source>
        <strain evidence="4">HKST-UBA02</strain>
    </source>
</reference>
<dbReference type="InterPro" id="IPR001054">
    <property type="entry name" value="A/G_cyclase"/>
</dbReference>
<dbReference type="GO" id="GO:0006171">
    <property type="term" value="P:cAMP biosynthetic process"/>
    <property type="evidence" value="ECO:0007669"/>
    <property type="project" value="TreeGrafter"/>
</dbReference>
<dbReference type="InterPro" id="IPR029787">
    <property type="entry name" value="Nucleotide_cyclase"/>
</dbReference>
<comment type="caution">
    <text evidence="4">The sequence shown here is derived from an EMBL/GenBank/DDBJ whole genome shotgun (WGS) entry which is preliminary data.</text>
</comment>
<dbReference type="GO" id="GO:0035556">
    <property type="term" value="P:intracellular signal transduction"/>
    <property type="evidence" value="ECO:0007669"/>
    <property type="project" value="InterPro"/>
</dbReference>
<dbReference type="PANTHER" id="PTHR43081:SF19">
    <property type="entry name" value="PH-SENSITIVE ADENYLATE CYCLASE RV1264"/>
    <property type="match status" value="1"/>
</dbReference>
<dbReference type="SMART" id="SM00240">
    <property type="entry name" value="FHA"/>
    <property type="match status" value="1"/>
</dbReference>
<feature type="domain" description="FHA" evidence="2">
    <location>
        <begin position="249"/>
        <end position="292"/>
    </location>
</feature>
<dbReference type="Pfam" id="PF00498">
    <property type="entry name" value="FHA"/>
    <property type="match status" value="1"/>
</dbReference>
<name>A0A956NCJ3_UNCEI</name>
<dbReference type="SUPFAM" id="SSF49879">
    <property type="entry name" value="SMAD/FHA domain"/>
    <property type="match status" value="1"/>
</dbReference>
<evidence type="ECO:0000256" key="1">
    <source>
        <dbReference type="SAM" id="MobiDB-lite"/>
    </source>
</evidence>
<dbReference type="GO" id="GO:0004016">
    <property type="term" value="F:adenylate cyclase activity"/>
    <property type="evidence" value="ECO:0007669"/>
    <property type="project" value="UniProtKB-ARBA"/>
</dbReference>
<dbReference type="InterPro" id="IPR008984">
    <property type="entry name" value="SMAD_FHA_dom_sf"/>
</dbReference>
<feature type="compositionally biased region" description="Low complexity" evidence="1">
    <location>
        <begin position="217"/>
        <end position="239"/>
    </location>
</feature>
<evidence type="ECO:0000259" key="2">
    <source>
        <dbReference type="PROSITE" id="PS50006"/>
    </source>
</evidence>
<dbReference type="Gene3D" id="2.60.200.20">
    <property type="match status" value="1"/>
</dbReference>
<feature type="region of interest" description="Disordered" evidence="1">
    <location>
        <begin position="216"/>
        <end position="248"/>
    </location>
</feature>
<dbReference type="CDD" id="cd00060">
    <property type="entry name" value="FHA"/>
    <property type="match status" value="1"/>
</dbReference>
<dbReference type="Gene3D" id="3.30.70.1230">
    <property type="entry name" value="Nucleotide cyclase"/>
    <property type="match status" value="1"/>
</dbReference>
<sequence>MTESPETRSALAAPVRREHLVILFADLANSSRLHTSLGDVEASRILLALLGELEQCVHEAGGTTIDRIGDELFCRFGCEESAVRCAIGLQSLARDIGQESQQTLALRTGIHGGTGLVQGGRPTAEVVYVAKRLTDSAKPGQILLSEDVLRRVSDPTVPTRFVETARPRGSAGAHRIHELLWGPGEVTLRSPSDLRGAGAVAGETWEGWDVVLELSPGDTGTNARRTRRAATGASESAGSPLLVGPGDRVSIGREEPADLVVAGGLASRLHAWIEGRSRSFVLTDVSTNGTFLRTASDGRVRRIHRDQSPLPERGWIGLGRPPIEGSTHTLRFEQRRRTER</sequence>
<feature type="domain" description="Guanylate cyclase" evidence="3">
    <location>
        <begin position="21"/>
        <end position="134"/>
    </location>
</feature>
<feature type="compositionally biased region" description="Basic and acidic residues" evidence="1">
    <location>
        <begin position="330"/>
        <end position="340"/>
    </location>
</feature>
<feature type="region of interest" description="Disordered" evidence="1">
    <location>
        <begin position="312"/>
        <end position="340"/>
    </location>
</feature>
<evidence type="ECO:0000259" key="3">
    <source>
        <dbReference type="PROSITE" id="PS50125"/>
    </source>
</evidence>
<dbReference type="PANTHER" id="PTHR43081">
    <property type="entry name" value="ADENYLATE CYCLASE, TERMINAL-DIFFERENTIATION SPECIFIC-RELATED"/>
    <property type="match status" value="1"/>
</dbReference>
<dbReference type="PROSITE" id="PS50006">
    <property type="entry name" value="FHA_DOMAIN"/>
    <property type="match status" value="1"/>
</dbReference>
<accession>A0A956NCJ3</accession>
<dbReference type="EMBL" id="JAGQHS010000062">
    <property type="protein sequence ID" value="MCA9756669.1"/>
    <property type="molecule type" value="Genomic_DNA"/>
</dbReference>
<dbReference type="Proteomes" id="UP000739538">
    <property type="component" value="Unassembled WGS sequence"/>
</dbReference>
<dbReference type="InterPro" id="IPR050697">
    <property type="entry name" value="Adenylyl/Guanylyl_Cyclase_3/4"/>
</dbReference>
<dbReference type="PROSITE" id="PS50125">
    <property type="entry name" value="GUANYLATE_CYCLASE_2"/>
    <property type="match status" value="1"/>
</dbReference>
<dbReference type="CDD" id="cd07302">
    <property type="entry name" value="CHD"/>
    <property type="match status" value="1"/>
</dbReference>
<protein>
    <submittedName>
        <fullName evidence="4">Adenylate/guanylate cyclase domain-containing protein</fullName>
    </submittedName>
</protein>
<organism evidence="4 5">
    <name type="scientific">Eiseniibacteriota bacterium</name>
    <dbReference type="NCBI Taxonomy" id="2212470"/>
    <lineage>
        <taxon>Bacteria</taxon>
        <taxon>Candidatus Eiseniibacteriota</taxon>
    </lineage>
</organism>
<evidence type="ECO:0000313" key="4">
    <source>
        <dbReference type="EMBL" id="MCA9756669.1"/>
    </source>
</evidence>
<proteinExistence type="predicted"/>
<evidence type="ECO:0000313" key="5">
    <source>
        <dbReference type="Proteomes" id="UP000739538"/>
    </source>
</evidence>